<comment type="caution">
    <text evidence="1">The sequence shown here is derived from an EMBL/GenBank/DDBJ whole genome shotgun (WGS) entry which is preliminary data.</text>
</comment>
<dbReference type="Proteomes" id="UP000814033">
    <property type="component" value="Unassembled WGS sequence"/>
</dbReference>
<evidence type="ECO:0000313" key="2">
    <source>
        <dbReference type="Proteomes" id="UP000814033"/>
    </source>
</evidence>
<keyword evidence="2" id="KW-1185">Reference proteome</keyword>
<gene>
    <name evidence="1" type="ORF">FA95DRAFT_1613494</name>
</gene>
<name>A0ACB8R2H0_9AGAM</name>
<accession>A0ACB8R2H0</accession>
<dbReference type="EMBL" id="MU276537">
    <property type="protein sequence ID" value="KAI0038299.1"/>
    <property type="molecule type" value="Genomic_DNA"/>
</dbReference>
<proteinExistence type="predicted"/>
<reference evidence="1" key="1">
    <citation type="submission" date="2021-02" db="EMBL/GenBank/DDBJ databases">
        <authorList>
            <consortium name="DOE Joint Genome Institute"/>
            <person name="Ahrendt S."/>
            <person name="Looney B.P."/>
            <person name="Miyauchi S."/>
            <person name="Morin E."/>
            <person name="Drula E."/>
            <person name="Courty P.E."/>
            <person name="Chicoki N."/>
            <person name="Fauchery L."/>
            <person name="Kohler A."/>
            <person name="Kuo A."/>
            <person name="Labutti K."/>
            <person name="Pangilinan J."/>
            <person name="Lipzen A."/>
            <person name="Riley R."/>
            <person name="Andreopoulos W."/>
            <person name="He G."/>
            <person name="Johnson J."/>
            <person name="Barry K.W."/>
            <person name="Grigoriev I.V."/>
            <person name="Nagy L."/>
            <person name="Hibbett D."/>
            <person name="Henrissat B."/>
            <person name="Matheny P.B."/>
            <person name="Labbe J."/>
            <person name="Martin F."/>
        </authorList>
    </citation>
    <scope>NUCLEOTIDE SEQUENCE</scope>
    <source>
        <strain evidence="1">FP105234-sp</strain>
    </source>
</reference>
<reference evidence="1" key="2">
    <citation type="journal article" date="2022" name="New Phytol.">
        <title>Evolutionary transition to the ectomycorrhizal habit in the genomes of a hyperdiverse lineage of mushroom-forming fungi.</title>
        <authorList>
            <person name="Looney B."/>
            <person name="Miyauchi S."/>
            <person name="Morin E."/>
            <person name="Drula E."/>
            <person name="Courty P.E."/>
            <person name="Kohler A."/>
            <person name="Kuo A."/>
            <person name="LaButti K."/>
            <person name="Pangilinan J."/>
            <person name="Lipzen A."/>
            <person name="Riley R."/>
            <person name="Andreopoulos W."/>
            <person name="He G."/>
            <person name="Johnson J."/>
            <person name="Nolan M."/>
            <person name="Tritt A."/>
            <person name="Barry K.W."/>
            <person name="Grigoriev I.V."/>
            <person name="Nagy L.G."/>
            <person name="Hibbett D."/>
            <person name="Henrissat B."/>
            <person name="Matheny P.B."/>
            <person name="Labbe J."/>
            <person name="Martin F.M."/>
        </authorList>
    </citation>
    <scope>NUCLEOTIDE SEQUENCE</scope>
    <source>
        <strain evidence="1">FP105234-sp</strain>
    </source>
</reference>
<protein>
    <submittedName>
        <fullName evidence="1">Uncharacterized protein</fullName>
    </submittedName>
</protein>
<sequence>MASFDFVTQLLQPAVGSLPIKVRVNCQPALFEIFVPPNADMTTTRRYTKYAVRQWVATTLGLPQMPEVNTKSMTIRDKYYNDRGNALATSGRKVVRRVIPNDGALWATMDAQFALSELAWPDGPPEAQGGDEDEVESSNGEEEEDEEDEEMDHLTIVGTVASSQQQYEEANNARVDRLEETVVSRMDRLEKAIVALQELNAGLEGRNIKQRDTVSALPVQPDRRLTVQNSTKQSMPT</sequence>
<organism evidence="1 2">
    <name type="scientific">Auriscalpium vulgare</name>
    <dbReference type="NCBI Taxonomy" id="40419"/>
    <lineage>
        <taxon>Eukaryota</taxon>
        <taxon>Fungi</taxon>
        <taxon>Dikarya</taxon>
        <taxon>Basidiomycota</taxon>
        <taxon>Agaricomycotina</taxon>
        <taxon>Agaricomycetes</taxon>
        <taxon>Russulales</taxon>
        <taxon>Auriscalpiaceae</taxon>
        <taxon>Auriscalpium</taxon>
    </lineage>
</organism>
<evidence type="ECO:0000313" key="1">
    <source>
        <dbReference type="EMBL" id="KAI0038299.1"/>
    </source>
</evidence>